<keyword evidence="1" id="KW-0547">Nucleotide-binding</keyword>
<dbReference type="SUPFAM" id="SSF55785">
    <property type="entry name" value="PYP-like sensor domain (PAS domain)"/>
    <property type="match status" value="1"/>
</dbReference>
<dbReference type="CDD" id="cd00009">
    <property type="entry name" value="AAA"/>
    <property type="match status" value="1"/>
</dbReference>
<dbReference type="EMBL" id="CP129113">
    <property type="protein sequence ID" value="WLV23513.1"/>
    <property type="molecule type" value="Genomic_DNA"/>
</dbReference>
<dbReference type="SUPFAM" id="SSF46689">
    <property type="entry name" value="Homeodomain-like"/>
    <property type="match status" value="1"/>
</dbReference>
<dbReference type="Gene3D" id="3.30.450.20">
    <property type="entry name" value="PAS domain"/>
    <property type="match status" value="1"/>
</dbReference>
<evidence type="ECO:0000256" key="3">
    <source>
        <dbReference type="ARBA" id="ARBA00023015"/>
    </source>
</evidence>
<proteinExistence type="predicted"/>
<dbReference type="PROSITE" id="PS00675">
    <property type="entry name" value="SIGMA54_INTERACT_1"/>
    <property type="match status" value="1"/>
</dbReference>
<evidence type="ECO:0000313" key="8">
    <source>
        <dbReference type="Proteomes" id="UP001180087"/>
    </source>
</evidence>
<dbReference type="InterPro" id="IPR002078">
    <property type="entry name" value="Sigma_54_int"/>
</dbReference>
<dbReference type="Pfam" id="PF14532">
    <property type="entry name" value="Sigma54_activ_2"/>
    <property type="match status" value="1"/>
</dbReference>
<evidence type="ECO:0000259" key="6">
    <source>
        <dbReference type="PROSITE" id="PS50045"/>
    </source>
</evidence>
<dbReference type="Proteomes" id="UP001180087">
    <property type="component" value="Chromosome"/>
</dbReference>
<dbReference type="Gene3D" id="1.10.10.60">
    <property type="entry name" value="Homeodomain-like"/>
    <property type="match status" value="1"/>
</dbReference>
<accession>A0ABY9KRR9</accession>
<evidence type="ECO:0000313" key="7">
    <source>
        <dbReference type="EMBL" id="WLV23513.1"/>
    </source>
</evidence>
<evidence type="ECO:0000256" key="5">
    <source>
        <dbReference type="SAM" id="MobiDB-lite"/>
    </source>
</evidence>
<dbReference type="SUPFAM" id="SSF52540">
    <property type="entry name" value="P-loop containing nucleoside triphosphate hydrolases"/>
    <property type="match status" value="1"/>
</dbReference>
<evidence type="ECO:0000256" key="1">
    <source>
        <dbReference type="ARBA" id="ARBA00022741"/>
    </source>
</evidence>
<dbReference type="InterPro" id="IPR058031">
    <property type="entry name" value="AAA_lid_NorR"/>
</dbReference>
<dbReference type="Pfam" id="PF25601">
    <property type="entry name" value="AAA_lid_14"/>
    <property type="match status" value="1"/>
</dbReference>
<dbReference type="Gene3D" id="3.40.50.300">
    <property type="entry name" value="P-loop containing nucleotide triphosphate hydrolases"/>
    <property type="match status" value="1"/>
</dbReference>
<keyword evidence="2" id="KW-0067">ATP-binding</keyword>
<dbReference type="InterPro" id="IPR027417">
    <property type="entry name" value="P-loop_NTPase"/>
</dbReference>
<protein>
    <submittedName>
        <fullName evidence="7">Sigma 54-interacting transcriptional regulator</fullName>
    </submittedName>
</protein>
<keyword evidence="4" id="KW-0804">Transcription</keyword>
<organism evidence="7 8">
    <name type="scientific">Aciduricibacillus chroicocephali</name>
    <dbReference type="NCBI Taxonomy" id="3054939"/>
    <lineage>
        <taxon>Bacteria</taxon>
        <taxon>Bacillati</taxon>
        <taxon>Bacillota</taxon>
        <taxon>Bacilli</taxon>
        <taxon>Bacillales</taxon>
        <taxon>Bacillaceae</taxon>
        <taxon>Aciduricibacillus</taxon>
    </lineage>
</organism>
<keyword evidence="8" id="KW-1185">Reference proteome</keyword>
<dbReference type="Pfam" id="PF02954">
    <property type="entry name" value="HTH_8"/>
    <property type="match status" value="1"/>
</dbReference>
<feature type="compositionally biased region" description="Basic and acidic residues" evidence="5">
    <location>
        <begin position="465"/>
        <end position="479"/>
    </location>
</feature>
<dbReference type="InterPro" id="IPR025662">
    <property type="entry name" value="Sigma_54_int_dom_ATP-bd_1"/>
</dbReference>
<dbReference type="PANTHER" id="PTHR32071">
    <property type="entry name" value="TRANSCRIPTIONAL REGULATORY PROTEIN"/>
    <property type="match status" value="1"/>
</dbReference>
<dbReference type="PANTHER" id="PTHR32071:SF121">
    <property type="entry name" value="SIGMA L-DEPENDENT TRANSCRIPTIONAL REGULATOR YQIR-RELATED"/>
    <property type="match status" value="1"/>
</dbReference>
<sequence>MDKRQTPPYQWLLEQFPVFFLTADEQGRIQAANKEAVEIAISKNDIFGMKAEDVFPGIHLEEVLRSRRGDWNGRFRMGDGEDMIMAKLPLFDGEEKLTGVAAIGAKVREVIRLAEKHADLNDLTVLMEGILNVFAEPFSIADHQGRTWYANDSCLQLLGQRSDLPELENAVHKQVQQTRRAVNRCFAAETGHHGDLHVRAVPLMLDGKLKGSIAVYEEDKDRVLEQELSASKQLVRKLEGMRLFVDFSAQSDTMQLAVDHGKLAARTLQPVLLRGEEGTGKRHFAEAIHNESELRFQPFIIQDCREKIPDHLFRTVSKGTIVLEHIESLNKSAQQKVLEFLEQEEKRGSRIICITSANLEQAISDHDFSRELYAILSRMTIYLPPLRSRKADMEILVNRFIYDSNNELGRYVQSATKETVEMLKKRTFLKNIAELKVFIQTAMLRTDPEEVYLKPSHFESSNTSERVKEEEELENHRPLQDALEDFEKRYIQDIYRKSGYNKTKTADMLKISIRNLYYKMEKYHIDKTSMQNNAE</sequence>
<name>A0ABY9KRR9_9BACI</name>
<dbReference type="PROSITE" id="PS50045">
    <property type="entry name" value="SIGMA54_INTERACT_4"/>
    <property type="match status" value="1"/>
</dbReference>
<evidence type="ECO:0000256" key="2">
    <source>
        <dbReference type="ARBA" id="ARBA00022840"/>
    </source>
</evidence>
<feature type="region of interest" description="Disordered" evidence="5">
    <location>
        <begin position="456"/>
        <end position="479"/>
    </location>
</feature>
<keyword evidence="3" id="KW-0805">Transcription regulation</keyword>
<dbReference type="InterPro" id="IPR002197">
    <property type="entry name" value="HTH_Fis"/>
</dbReference>
<feature type="domain" description="Sigma-54 factor interaction" evidence="6">
    <location>
        <begin position="247"/>
        <end position="444"/>
    </location>
</feature>
<gene>
    <name evidence="7" type="ORF">QR721_07550</name>
</gene>
<evidence type="ECO:0000256" key="4">
    <source>
        <dbReference type="ARBA" id="ARBA00023163"/>
    </source>
</evidence>
<dbReference type="InterPro" id="IPR009057">
    <property type="entry name" value="Homeodomain-like_sf"/>
</dbReference>
<dbReference type="Gene3D" id="1.10.8.60">
    <property type="match status" value="1"/>
</dbReference>
<reference evidence="7" key="1">
    <citation type="submission" date="2023-06" db="EMBL/GenBank/DDBJ databases">
        <title>A Treasure from Seagulls: Isolation and Description of Aciduricobacillus qingdaonensis gen. nov., sp. nov., a Rare Obligately Uric Acid-utilizing Member in the Family Bacillaceae.</title>
        <authorList>
            <person name="Liu W."/>
            <person name="Wang B."/>
        </authorList>
    </citation>
    <scope>NUCLEOTIDE SEQUENCE</scope>
    <source>
        <strain evidence="7">44XB</strain>
    </source>
</reference>
<dbReference type="InterPro" id="IPR035965">
    <property type="entry name" value="PAS-like_dom_sf"/>
</dbReference>
<dbReference type="RefSeq" id="WP_348025585.1">
    <property type="nucleotide sequence ID" value="NZ_CP129113.1"/>
</dbReference>